<evidence type="ECO:0000313" key="1">
    <source>
        <dbReference type="EMBL" id="KAJ9660303.1"/>
    </source>
</evidence>
<reference evidence="1" key="1">
    <citation type="submission" date="2022-10" db="EMBL/GenBank/DDBJ databases">
        <title>Culturing micro-colonial fungi from biological soil crusts in the Mojave desert and describing Neophaeococcomyces mojavensis, and introducing the new genera and species Taxawa tesnikishii.</title>
        <authorList>
            <person name="Kurbessoian T."/>
            <person name="Stajich J.E."/>
        </authorList>
    </citation>
    <scope>NUCLEOTIDE SEQUENCE</scope>
    <source>
        <strain evidence="1">JES_112</strain>
    </source>
</reference>
<gene>
    <name evidence="1" type="ORF">H2198_002611</name>
</gene>
<comment type="caution">
    <text evidence="1">The sequence shown here is derived from an EMBL/GenBank/DDBJ whole genome shotgun (WGS) entry which is preliminary data.</text>
</comment>
<protein>
    <submittedName>
        <fullName evidence="1">Uncharacterized protein</fullName>
    </submittedName>
</protein>
<dbReference type="EMBL" id="JAPDRQ010000032">
    <property type="protein sequence ID" value="KAJ9660303.1"/>
    <property type="molecule type" value="Genomic_DNA"/>
</dbReference>
<proteinExistence type="predicted"/>
<evidence type="ECO:0000313" key="2">
    <source>
        <dbReference type="Proteomes" id="UP001172386"/>
    </source>
</evidence>
<organism evidence="1 2">
    <name type="scientific">Neophaeococcomyces mojaviensis</name>
    <dbReference type="NCBI Taxonomy" id="3383035"/>
    <lineage>
        <taxon>Eukaryota</taxon>
        <taxon>Fungi</taxon>
        <taxon>Dikarya</taxon>
        <taxon>Ascomycota</taxon>
        <taxon>Pezizomycotina</taxon>
        <taxon>Eurotiomycetes</taxon>
        <taxon>Chaetothyriomycetidae</taxon>
        <taxon>Chaetothyriales</taxon>
        <taxon>Chaetothyriales incertae sedis</taxon>
        <taxon>Neophaeococcomyces</taxon>
    </lineage>
</organism>
<name>A0ACC3ADN9_9EURO</name>
<keyword evidence="2" id="KW-1185">Reference proteome</keyword>
<accession>A0ACC3ADN9</accession>
<sequence length="312" mass="35296">MKELTLSNSMVTKIMPEKSHPTAESLHLRKRYSPIQYEPYSNTQRKPSIPARERELEEGEIDEEEDRSTNANTSSPTLLVQQQLILPKQRPPLPDSASVSSSAATNVIERPSAIQELCPTFTSTGTCTSVCRRIHDPTRVAICPRRLQKMPCDHRNCRLSHAWSFHNVPSCVYFLTGFCQLHATCTFAHQDGVNVTSPWCEQFQKLGYCWLGRACRKIHHFGGVGGTSQPGNDDGSMIEDEEDASRAAVEQKLAAAKQKVKENKDRRRNYRTPDDGRLRRVSMEEWATEEEEFVPTGETGGEFSRQQDFVPL</sequence>
<dbReference type="Proteomes" id="UP001172386">
    <property type="component" value="Unassembled WGS sequence"/>
</dbReference>